<dbReference type="Proteomes" id="UP000792063">
    <property type="component" value="Unassembled WGS sequence"/>
</dbReference>
<dbReference type="GO" id="GO:0005576">
    <property type="term" value="C:extracellular region"/>
    <property type="evidence" value="ECO:0007669"/>
    <property type="project" value="UniProtKB-SubCell"/>
</dbReference>
<protein>
    <recommendedName>
        <fullName evidence="5">RxLR effector protein</fullName>
    </recommendedName>
</protein>
<comment type="domain">
    <text evidence="5">The RxLR-dEER motif acts to carry the protein into the host cell cytoplasm through binding to cell surface phosphatidylinositol-3-phosphate.</text>
</comment>
<keyword evidence="4" id="KW-0732">Signal</keyword>
<dbReference type="AlphaFoldDB" id="A0A921S915"/>
<dbReference type="EMBL" id="JPWU03000633">
    <property type="protein sequence ID" value="KAG2509924.1"/>
    <property type="molecule type" value="Genomic_DNA"/>
</dbReference>
<organism evidence="6 7">
    <name type="scientific">Phytophthora kernoviae</name>
    <dbReference type="NCBI Taxonomy" id="325452"/>
    <lineage>
        <taxon>Eukaryota</taxon>
        <taxon>Sar</taxon>
        <taxon>Stramenopiles</taxon>
        <taxon>Oomycota</taxon>
        <taxon>Peronosporomycetes</taxon>
        <taxon>Peronosporales</taxon>
        <taxon>Peronosporaceae</taxon>
        <taxon>Phytophthora</taxon>
    </lineage>
</organism>
<sequence length="230" mass="25822">MRARDSLGLETIFSRKERAVFLQKSMRVLFITEYLMLVEYVEVVLPFVYSLHRIALFGMPNSAYYPSLAGLSSTELYSSVINVPTSASNSRGYILNRNPVAILLSAATATDPSQANIAKVVGPDSPATDRLLPARQHKRFLRVENTVDEDDEERGTSAGVLGKAFKKITSTIKNSKVGSKVRYQYWLKRGEDPQSILKKLGLKGLTPVEAEAKVVAFRDYLRFSKLWREQ</sequence>
<reference evidence="6" key="1">
    <citation type="journal article" date="2015" name="Genom Data">
        <title>Genome sequences of six Phytophthora species associated with forests in New Zealand.</title>
        <authorList>
            <person name="Studholme D.J."/>
            <person name="McDougal R.L."/>
            <person name="Sambles C."/>
            <person name="Hansen E."/>
            <person name="Hardy G."/>
            <person name="Grant M."/>
            <person name="Ganley R.J."/>
            <person name="Williams N.M."/>
        </authorList>
    </citation>
    <scope>NUCLEOTIDE SEQUENCE</scope>
    <source>
        <strain evidence="6">NZFS 3630</strain>
    </source>
</reference>
<comment type="subcellular location">
    <subcellularLocation>
        <location evidence="1 5">Secreted</location>
    </subcellularLocation>
</comment>
<name>A0A921S915_9STRA</name>
<evidence type="ECO:0000256" key="4">
    <source>
        <dbReference type="ARBA" id="ARBA00022729"/>
    </source>
</evidence>
<comment type="similarity">
    <text evidence="2 5">Belongs to the RxLR effector family.</text>
</comment>
<comment type="function">
    <text evidence="5">Effector that suppresses plant defense responses during pathogen infection.</text>
</comment>
<reference evidence="6" key="2">
    <citation type="submission" date="2020-06" db="EMBL/GenBank/DDBJ databases">
        <authorList>
            <person name="Studholme D.J."/>
        </authorList>
    </citation>
    <scope>NUCLEOTIDE SEQUENCE</scope>
    <source>
        <strain evidence="6">NZFS 3630</strain>
    </source>
</reference>
<accession>A0A921S915</accession>
<dbReference type="Pfam" id="PF16810">
    <property type="entry name" value="RXLR"/>
    <property type="match status" value="1"/>
</dbReference>
<evidence type="ECO:0000256" key="2">
    <source>
        <dbReference type="ARBA" id="ARBA00010400"/>
    </source>
</evidence>
<gene>
    <name evidence="6" type="ORF">JM18_009017</name>
</gene>
<keyword evidence="3 5" id="KW-0964">Secreted</keyword>
<evidence type="ECO:0000256" key="1">
    <source>
        <dbReference type="ARBA" id="ARBA00004613"/>
    </source>
</evidence>
<comment type="caution">
    <text evidence="6">The sequence shown here is derived from an EMBL/GenBank/DDBJ whole genome shotgun (WGS) entry which is preliminary data.</text>
</comment>
<proteinExistence type="inferred from homology"/>
<evidence type="ECO:0000256" key="5">
    <source>
        <dbReference type="RuleBase" id="RU367124"/>
    </source>
</evidence>
<evidence type="ECO:0000256" key="3">
    <source>
        <dbReference type="ARBA" id="ARBA00022525"/>
    </source>
</evidence>
<dbReference type="InterPro" id="IPR031825">
    <property type="entry name" value="RXLR"/>
</dbReference>
<evidence type="ECO:0000313" key="7">
    <source>
        <dbReference type="Proteomes" id="UP000792063"/>
    </source>
</evidence>
<evidence type="ECO:0000313" key="6">
    <source>
        <dbReference type="EMBL" id="KAG2509924.1"/>
    </source>
</evidence>